<evidence type="ECO:0000256" key="3">
    <source>
        <dbReference type="ARBA" id="ARBA00009253"/>
    </source>
</evidence>
<dbReference type="GO" id="GO:0005694">
    <property type="term" value="C:chromosome"/>
    <property type="evidence" value="ECO:0007669"/>
    <property type="project" value="UniProtKB-SubCell"/>
</dbReference>
<dbReference type="InterPro" id="IPR017072">
    <property type="entry name" value="TF_Spt6"/>
</dbReference>
<dbReference type="SUPFAM" id="SSF47781">
    <property type="entry name" value="RuvA domain 2-like"/>
    <property type="match status" value="2"/>
</dbReference>
<dbReference type="SUPFAM" id="SSF158832">
    <property type="entry name" value="Tex N-terminal region-like"/>
    <property type="match status" value="1"/>
</dbReference>
<dbReference type="SMART" id="SM00732">
    <property type="entry name" value="YqgFc"/>
    <property type="match status" value="1"/>
</dbReference>
<feature type="compositionally biased region" description="Gly residues" evidence="8">
    <location>
        <begin position="1730"/>
        <end position="1744"/>
    </location>
</feature>
<feature type="compositionally biased region" description="Basic and acidic residues" evidence="8">
    <location>
        <begin position="159"/>
        <end position="170"/>
    </location>
</feature>
<feature type="compositionally biased region" description="Acidic residues" evidence="8">
    <location>
        <begin position="196"/>
        <end position="239"/>
    </location>
</feature>
<dbReference type="InterPro" id="IPR023319">
    <property type="entry name" value="Tex-like_HTH_dom_sf"/>
</dbReference>
<dbReference type="InterPro" id="IPR012340">
    <property type="entry name" value="NA-bd_OB-fold"/>
</dbReference>
<keyword evidence="11" id="KW-1185">Reference proteome</keyword>
<feature type="compositionally biased region" description="Basic residues" evidence="8">
    <location>
        <begin position="144"/>
        <end position="158"/>
    </location>
</feature>
<dbReference type="PROSITE" id="PS50126">
    <property type="entry name" value="S1"/>
    <property type="match status" value="1"/>
</dbReference>
<dbReference type="Gene3D" id="3.30.420.140">
    <property type="entry name" value="YqgF/RNase H-like domain"/>
    <property type="match status" value="1"/>
</dbReference>
<keyword evidence="4" id="KW-0158">Chromosome</keyword>
<evidence type="ECO:0000256" key="1">
    <source>
        <dbReference type="ARBA" id="ARBA00004123"/>
    </source>
</evidence>
<feature type="region of interest" description="Disordered" evidence="8">
    <location>
        <begin position="1834"/>
        <end position="1864"/>
    </location>
</feature>
<keyword evidence="5" id="KW-0805">Transcription regulation</keyword>
<dbReference type="SUPFAM" id="SSF53098">
    <property type="entry name" value="Ribonuclease H-like"/>
    <property type="match status" value="1"/>
</dbReference>
<feature type="region of interest" description="Disordered" evidence="8">
    <location>
        <begin position="1496"/>
        <end position="1748"/>
    </location>
</feature>
<dbReference type="Gene3D" id="1.10.3500.10">
    <property type="entry name" value="Tex N-terminal region-like"/>
    <property type="match status" value="1"/>
</dbReference>
<feature type="compositionally biased region" description="Basic and acidic residues" evidence="8">
    <location>
        <begin position="1520"/>
        <end position="1531"/>
    </location>
</feature>
<evidence type="ECO:0000313" key="11">
    <source>
        <dbReference type="Proteomes" id="UP000652761"/>
    </source>
</evidence>
<dbReference type="GO" id="GO:0008023">
    <property type="term" value="C:transcription elongation factor complex"/>
    <property type="evidence" value="ECO:0007669"/>
    <property type="project" value="TreeGrafter"/>
</dbReference>
<dbReference type="GO" id="GO:0140673">
    <property type="term" value="P:transcription elongation-coupled chromatin remodeling"/>
    <property type="evidence" value="ECO:0007669"/>
    <property type="project" value="InterPro"/>
</dbReference>
<dbReference type="InterPro" id="IPR010994">
    <property type="entry name" value="RuvA_2-like"/>
</dbReference>
<feature type="compositionally biased region" description="Gly residues" evidence="8">
    <location>
        <begin position="1500"/>
        <end position="1510"/>
    </location>
</feature>
<dbReference type="Pfam" id="PF14635">
    <property type="entry name" value="HHH_7"/>
    <property type="match status" value="1"/>
</dbReference>
<dbReference type="InterPro" id="IPR006641">
    <property type="entry name" value="YqgF/RNaseH-like_dom"/>
</dbReference>
<feature type="compositionally biased region" description="Basic and acidic residues" evidence="8">
    <location>
        <begin position="177"/>
        <end position="195"/>
    </location>
</feature>
<evidence type="ECO:0000256" key="8">
    <source>
        <dbReference type="SAM" id="MobiDB-lite"/>
    </source>
</evidence>
<dbReference type="InterPro" id="IPR035018">
    <property type="entry name" value="Spt6_SH2_C"/>
</dbReference>
<dbReference type="GO" id="GO:0003677">
    <property type="term" value="F:DNA binding"/>
    <property type="evidence" value="ECO:0007669"/>
    <property type="project" value="InterPro"/>
</dbReference>
<dbReference type="CDD" id="cd00164">
    <property type="entry name" value="S1_like"/>
    <property type="match status" value="1"/>
</dbReference>
<evidence type="ECO:0000256" key="5">
    <source>
        <dbReference type="ARBA" id="ARBA00023015"/>
    </source>
</evidence>
<dbReference type="InterPro" id="IPR035019">
    <property type="entry name" value="Spt6_SH2_N"/>
</dbReference>
<dbReference type="OrthoDB" id="995477at2759"/>
<dbReference type="FunFam" id="1.10.150.850:FF:000001">
    <property type="entry name" value="Transcription elongation factor spt6"/>
    <property type="match status" value="1"/>
</dbReference>
<dbReference type="Pfam" id="PF21710">
    <property type="entry name" value="Spt6_S1"/>
    <property type="match status" value="1"/>
</dbReference>
<proteinExistence type="inferred from homology"/>
<dbReference type="InterPro" id="IPR023323">
    <property type="entry name" value="Tex-like_dom_sf"/>
</dbReference>
<dbReference type="InterPro" id="IPR037027">
    <property type="entry name" value="YqgF/RNaseH-like_dom_sf"/>
</dbReference>
<dbReference type="InterPro" id="IPR028231">
    <property type="entry name" value="Spt6_YqgF"/>
</dbReference>
<feature type="region of interest" description="Disordered" evidence="8">
    <location>
        <begin position="92"/>
        <end position="114"/>
    </location>
</feature>
<dbReference type="Proteomes" id="UP000652761">
    <property type="component" value="Unassembled WGS sequence"/>
</dbReference>
<feature type="compositionally biased region" description="Basic and acidic residues" evidence="8">
    <location>
        <begin position="1850"/>
        <end position="1861"/>
    </location>
</feature>
<dbReference type="SUPFAM" id="SSF50249">
    <property type="entry name" value="Nucleic acid-binding proteins"/>
    <property type="match status" value="1"/>
</dbReference>
<reference evidence="10" key="1">
    <citation type="submission" date="2017-07" db="EMBL/GenBank/DDBJ databases">
        <title>Taro Niue Genome Assembly and Annotation.</title>
        <authorList>
            <person name="Atibalentja N."/>
            <person name="Keating K."/>
            <person name="Fields C.J."/>
        </authorList>
    </citation>
    <scope>NUCLEOTIDE SEQUENCE</scope>
    <source>
        <strain evidence="10">Niue_2</strain>
        <tissue evidence="10">Leaf</tissue>
    </source>
</reference>
<dbReference type="Gene3D" id="2.40.50.140">
    <property type="entry name" value="Nucleic acid-binding proteins"/>
    <property type="match status" value="1"/>
</dbReference>
<evidence type="ECO:0000259" key="9">
    <source>
        <dbReference type="PROSITE" id="PS50126"/>
    </source>
</evidence>
<comment type="similarity">
    <text evidence="3">Belongs to the SPT6 family.</text>
</comment>
<protein>
    <recommendedName>
        <fullName evidence="9">S1 motif domain-containing protein</fullName>
    </recommendedName>
</protein>
<keyword evidence="6" id="KW-0804">Transcription</keyword>
<dbReference type="FunFam" id="3.30.420.140:FF:000006">
    <property type="entry name" value="Transcription elongation factor spt6"/>
    <property type="match status" value="1"/>
</dbReference>
<feature type="compositionally biased region" description="Low complexity" evidence="8">
    <location>
        <begin position="43"/>
        <end position="52"/>
    </location>
</feature>
<evidence type="ECO:0000256" key="4">
    <source>
        <dbReference type="ARBA" id="ARBA00022454"/>
    </source>
</evidence>
<dbReference type="FunFam" id="1.10.10.2740:FF:000002">
    <property type="entry name" value="Transcription elongation factor Spt6"/>
    <property type="match status" value="1"/>
</dbReference>
<dbReference type="FunFam" id="1.10.10.650:FF:000003">
    <property type="entry name" value="Transcription elongation factor spt6"/>
    <property type="match status" value="1"/>
</dbReference>
<dbReference type="Gene3D" id="1.10.10.650">
    <property type="entry name" value="RuvA domain 2-like"/>
    <property type="match status" value="1"/>
</dbReference>
<evidence type="ECO:0000313" key="10">
    <source>
        <dbReference type="EMBL" id="MQL71470.1"/>
    </source>
</evidence>
<dbReference type="SUPFAM" id="SSF55550">
    <property type="entry name" value="SH2 domain"/>
    <property type="match status" value="2"/>
</dbReference>
<dbReference type="Gene3D" id="3.30.505.10">
    <property type="entry name" value="SH2 domain"/>
    <property type="match status" value="2"/>
</dbReference>
<dbReference type="InterPro" id="IPR042066">
    <property type="entry name" value="Spt6_death-like"/>
</dbReference>
<feature type="compositionally biased region" description="Gly residues" evidence="8">
    <location>
        <begin position="1679"/>
        <end position="1702"/>
    </location>
</feature>
<dbReference type="PANTHER" id="PTHR10145">
    <property type="entry name" value="TRANSCRIPTION ELONGATION FACTOR SPT6"/>
    <property type="match status" value="1"/>
</dbReference>
<feature type="compositionally biased region" description="Polar residues" evidence="8">
    <location>
        <begin position="1572"/>
        <end position="1585"/>
    </location>
</feature>
<feature type="region of interest" description="Disordered" evidence="8">
    <location>
        <begin position="1"/>
        <end position="57"/>
    </location>
</feature>
<dbReference type="InterPro" id="IPR036860">
    <property type="entry name" value="SH2_dom_sf"/>
</dbReference>
<comment type="subcellular location">
    <subcellularLocation>
        <location evidence="2">Chromosome</location>
    </subcellularLocation>
    <subcellularLocation>
        <location evidence="1">Nucleus</location>
    </subcellularLocation>
</comment>
<organism evidence="10 11">
    <name type="scientific">Colocasia esculenta</name>
    <name type="common">Wild taro</name>
    <name type="synonym">Arum esculentum</name>
    <dbReference type="NCBI Taxonomy" id="4460"/>
    <lineage>
        <taxon>Eukaryota</taxon>
        <taxon>Viridiplantae</taxon>
        <taxon>Streptophyta</taxon>
        <taxon>Embryophyta</taxon>
        <taxon>Tracheophyta</taxon>
        <taxon>Spermatophyta</taxon>
        <taxon>Magnoliopsida</taxon>
        <taxon>Liliopsida</taxon>
        <taxon>Araceae</taxon>
        <taxon>Aroideae</taxon>
        <taxon>Colocasieae</taxon>
        <taxon>Colocasia</taxon>
    </lineage>
</organism>
<dbReference type="CDD" id="cd09928">
    <property type="entry name" value="SH2_Cterm_SPT6_like"/>
    <property type="match status" value="1"/>
</dbReference>
<accession>A0A843TPV5</accession>
<dbReference type="Pfam" id="PF14639">
    <property type="entry name" value="YqgF"/>
    <property type="match status" value="1"/>
</dbReference>
<name>A0A843TPV5_COLES</name>
<dbReference type="Pfam" id="PF14641">
    <property type="entry name" value="HTH_44"/>
    <property type="match status" value="1"/>
</dbReference>
<dbReference type="InterPro" id="IPR028088">
    <property type="entry name" value="Spt6_HTH_DNA-bd_dom"/>
</dbReference>
<dbReference type="Gene3D" id="1.10.10.2740">
    <property type="entry name" value="Spt6, Death-like domain"/>
    <property type="match status" value="1"/>
</dbReference>
<dbReference type="CDD" id="cd09918">
    <property type="entry name" value="SH2_Nterm_SPT6_like"/>
    <property type="match status" value="1"/>
</dbReference>
<dbReference type="Pfam" id="PF14633">
    <property type="entry name" value="SH2_2"/>
    <property type="match status" value="1"/>
</dbReference>
<dbReference type="FunFam" id="3.30.505.10:FF:000050">
    <property type="entry name" value="Transcription elongation factor spt6"/>
    <property type="match status" value="1"/>
</dbReference>
<feature type="region of interest" description="Disordered" evidence="8">
    <location>
        <begin position="140"/>
        <end position="250"/>
    </location>
</feature>
<sequence length="1886" mass="209352">VRRTGLIPSAWPPLGPGSSERECRAQGTVARRPRSAPPPPASRPSSPSSNPSGVRVLPLDIGNHTIARCFPLPPPGGAPARVSSLSPLFPSVTHRTAQRQSGSTWAGGSSPTRKMSLERRRMCGLWITMPWRMWTTGGEWTTTKRMKKGSKKFKRLKKAGRDNEEERSGFSDEEESDKTGRGGRTAEEKLKRSLFGDDEAAPLEDIAEEEEQVEEEEDVDIGEEDEMADFIVDEEDVDENGAPMRRKKTKKKKLRQALGVSSSALQEAHEIFGDVDELLALRKQDLARGGNDVSGWGEKRLEDEFEPLILEEKYMTPKDDSIRETDIPERIQLSEEITGPPSGDDTSIEEESAWIYNQITSGVSLLFGENQMIKEINKEDIGNVLGMLHFQKLDIPFIAMYRKELCLSLVKDPNRDMAENDETDSTERTLELRWHKALWAIQNLDRKWLLLRKRKSALEVYYEKRFEEETRRVDDETRLALNHQLYKSIVDALKDAKSEREVDDVDMKFNLHFPPGEVDVDEGQFKRPKRKSLYSICSKAGLWEVAKKFGCSSEQFGLHLALEKMRLDELEDAKETPDEVAANFTCAMFETPQDVLKGARHMAAVEISCEPIVRKYVRGMYLDEAVVSTSPTSEGNSTIDSFHPVAGAKWLRDKPLSEFVDAQWLLIQKAEEEKLLHVSIKMPEKALNKLISEAKDGYLSECVSKSAQLWNEQRRLILEDSFSNIMLPSMEKEARALLTARAKNWLLMEYGKHLWSKVSVAPYQRQDTEEEDETSRKVMGCCWGPGKPATTFVMLDSAGELLDVLYAGSISIRSQGVNEQQRKKNDQQRLLNFMIDHQPCAVCVGAANMTCKTLKDEINEIMYNIVENQPRDVGPGFDRAIPVFGDESLPRLFESCRISSDQLPGQPGIVKRAVALARYLQNPLAMVATLCGPGREILSWKLCPLEHFLTPDEKYEMVEQIMVDITNQVGVDINLAASHEWLCAPLQFVSGLGPRKAAALQKALTRAGSVFSRKEITMGVLRKKVFINAVGFLRVRRSGAAAASSHIIDLLDDTRIHPESYDLAKEMAKVVCAFEAEADVNDMDDDAEEMAIEHVREKPQVLKSLHIGKYAEDVEKRLGARKRETLHDIKVELLHGFQDWRSPYREPNQDEEFCMISGETDETISVGRIVQVTVRWVQDQRIVCMLDSGLKGMISVPDDFSDNSEDVDNIQEKVHEGDVLTCRIKNIQKHRCQVFLTCKESELKKQLYNFPRDSYYREDVVSVRSEQDKAKKEKELARKHFRPRMIVHPRFQNVTADEAIEFLSDKDPGESIIRPSSRGPSYLTLTLKVCDGVYTHKEIIEGDKDLKDITSLLRLGKKLTIGEDTFEDLDEVMDRYVDPMVANLRNMLAYRKFRRGTKAEVDDLLRAEKAENPTRIVYCFGISQEYPGSFILTYIRSSNPHHEYVGLYPKGFRFRKRDFDDIDRLVSHFQRHIDEPMNDSGPSIRSLAAVVPMRSPAVGSSGGGSIGGAWSGSANNGDGWKSHANSDRERSSTPGSRMGSRFDNRNSSAARDGHPSGLPRPHDRSHGRGRGSTRNEGQDGQDTGYNSGGWGSTSKDDGLSNFPGAKIQNSPGKERFPGGWGGGDGESGGTGAWASSSGRGRGGEWGAGDRGGSSSSGGWSGVGERKSWGGHGGGHRGTGRSSGGGWGEPTGNNGAMGAGGDADGVDSNANNSKNSGWNGPDKLVSANAGTAGGWSGGSGGGGCVAEGERSRELSVRLRVFGKWVEVSEPRAKVGGKEEEEVVKPAHHAAQTIGSTTSSINEENSWCSESEANCAGCLVAEDIVNLEMERRAAKEATVFEDATKKRPATKSAKEGPQKEEATGRGLYLSRAELGWCQVGGNEATPAP</sequence>
<dbReference type="GO" id="GO:0034728">
    <property type="term" value="P:nucleosome organization"/>
    <property type="evidence" value="ECO:0007669"/>
    <property type="project" value="TreeGrafter"/>
</dbReference>
<dbReference type="SMART" id="SM00316">
    <property type="entry name" value="S1"/>
    <property type="match status" value="1"/>
</dbReference>
<feature type="domain" description="S1 motif" evidence="9">
    <location>
        <begin position="1167"/>
        <end position="1239"/>
    </location>
</feature>
<dbReference type="FunFam" id="1.10.3500.10:FF:000004">
    <property type="entry name" value="Transcription elongation factor spt6"/>
    <property type="match status" value="1"/>
</dbReference>
<keyword evidence="7" id="KW-0539">Nucleus</keyword>
<feature type="non-terminal residue" evidence="10">
    <location>
        <position position="1886"/>
    </location>
</feature>
<dbReference type="Pfam" id="PF17674">
    <property type="entry name" value="HHH_9"/>
    <property type="match status" value="1"/>
</dbReference>
<gene>
    <name evidence="10" type="ORF">Taro_003793</name>
</gene>
<feature type="compositionally biased region" description="Gly residues" evidence="8">
    <location>
        <begin position="1639"/>
        <end position="1661"/>
    </location>
</feature>
<comment type="caution">
    <text evidence="10">The sequence shown here is derived from an EMBL/GenBank/DDBJ whole genome shotgun (WGS) entry which is preliminary data.</text>
</comment>
<dbReference type="InterPro" id="IPR012337">
    <property type="entry name" value="RNaseH-like_sf"/>
</dbReference>
<feature type="compositionally biased region" description="Gly residues" evidence="8">
    <location>
        <begin position="1618"/>
        <end position="1631"/>
    </location>
</feature>
<dbReference type="GO" id="GO:0042393">
    <property type="term" value="F:histone binding"/>
    <property type="evidence" value="ECO:0007669"/>
    <property type="project" value="TreeGrafter"/>
</dbReference>
<dbReference type="InterPro" id="IPR041692">
    <property type="entry name" value="HHH_9"/>
</dbReference>
<evidence type="ECO:0000256" key="2">
    <source>
        <dbReference type="ARBA" id="ARBA00004286"/>
    </source>
</evidence>
<dbReference type="GO" id="GO:0031491">
    <property type="term" value="F:nucleosome binding"/>
    <property type="evidence" value="ECO:0007669"/>
    <property type="project" value="TreeGrafter"/>
</dbReference>
<dbReference type="EMBL" id="NMUH01000099">
    <property type="protein sequence ID" value="MQL71470.1"/>
    <property type="molecule type" value="Genomic_DNA"/>
</dbReference>
<dbReference type="InterPro" id="IPR032706">
    <property type="entry name" value="Spt6_HHH"/>
</dbReference>
<dbReference type="Gene3D" id="1.10.150.850">
    <property type="entry name" value="Spt6, helix-hairpin-helix domain"/>
    <property type="match status" value="1"/>
</dbReference>
<dbReference type="FunFam" id="3.30.505.10:FF:000047">
    <property type="entry name" value="Transcription elongation factor spt6"/>
    <property type="match status" value="1"/>
</dbReference>
<dbReference type="InterPro" id="IPR035420">
    <property type="entry name" value="Spt6_SH2"/>
</dbReference>
<evidence type="ECO:0000256" key="6">
    <source>
        <dbReference type="ARBA" id="ARBA00023163"/>
    </source>
</evidence>
<dbReference type="GO" id="GO:0009793">
    <property type="term" value="P:embryo development ending in seed dormancy"/>
    <property type="evidence" value="ECO:0007669"/>
    <property type="project" value="UniProtKB-ARBA"/>
</dbReference>
<dbReference type="InterPro" id="IPR049540">
    <property type="entry name" value="Spt6-like_S1"/>
</dbReference>
<dbReference type="InterPro" id="IPR003029">
    <property type="entry name" value="S1_domain"/>
</dbReference>
<evidence type="ECO:0000256" key="7">
    <source>
        <dbReference type="ARBA" id="ARBA00023242"/>
    </source>
</evidence>
<dbReference type="PANTHER" id="PTHR10145:SF6">
    <property type="entry name" value="TRANSCRIPTION ELONGATION FACTOR SPT6"/>
    <property type="match status" value="1"/>
</dbReference>
<feature type="compositionally biased region" description="Polar residues" evidence="8">
    <location>
        <begin position="93"/>
        <end position="113"/>
    </location>
</feature>